<gene>
    <name evidence="1" type="ORF">dnm_054730</name>
</gene>
<dbReference type="AlphaFoldDB" id="A0A975BPW9"/>
<sequence length="37" mass="4413">MRNEQFLSKYLSLNSQFLILNSQFSILNLKKGDLYVF</sequence>
<keyword evidence="2" id="KW-1185">Reference proteome</keyword>
<dbReference type="KEGG" id="dmm:dnm_054730"/>
<reference evidence="1" key="1">
    <citation type="journal article" date="2021" name="Microb. Physiol.">
        <title>Proteogenomic Insights into the Physiology of Marine, Sulfate-Reducing, Filamentous Desulfonema limicola and Desulfonema magnum.</title>
        <authorList>
            <person name="Schnaars V."/>
            <person name="Wohlbrand L."/>
            <person name="Scheve S."/>
            <person name="Hinrichs C."/>
            <person name="Reinhardt R."/>
            <person name="Rabus R."/>
        </authorList>
    </citation>
    <scope>NUCLEOTIDE SEQUENCE</scope>
    <source>
        <strain evidence="1">4be13</strain>
    </source>
</reference>
<name>A0A975BPW9_9BACT</name>
<evidence type="ECO:0000313" key="1">
    <source>
        <dbReference type="EMBL" id="QTA89420.1"/>
    </source>
</evidence>
<evidence type="ECO:0000313" key="2">
    <source>
        <dbReference type="Proteomes" id="UP000663722"/>
    </source>
</evidence>
<organism evidence="1 2">
    <name type="scientific">Desulfonema magnum</name>
    <dbReference type="NCBI Taxonomy" id="45655"/>
    <lineage>
        <taxon>Bacteria</taxon>
        <taxon>Pseudomonadati</taxon>
        <taxon>Thermodesulfobacteriota</taxon>
        <taxon>Desulfobacteria</taxon>
        <taxon>Desulfobacterales</taxon>
        <taxon>Desulfococcaceae</taxon>
        <taxon>Desulfonema</taxon>
    </lineage>
</organism>
<proteinExistence type="predicted"/>
<dbReference type="Proteomes" id="UP000663722">
    <property type="component" value="Chromosome"/>
</dbReference>
<accession>A0A975BPW9</accession>
<protein>
    <submittedName>
        <fullName evidence="1">Uncharacterized protein</fullName>
    </submittedName>
</protein>
<dbReference type="EMBL" id="CP061800">
    <property type="protein sequence ID" value="QTA89420.1"/>
    <property type="molecule type" value="Genomic_DNA"/>
</dbReference>